<dbReference type="Gene3D" id="3.40.50.1820">
    <property type="entry name" value="alpha/beta hydrolase"/>
    <property type="match status" value="1"/>
</dbReference>
<evidence type="ECO:0000313" key="3">
    <source>
        <dbReference type="EMBL" id="CAG8898825.1"/>
    </source>
</evidence>
<keyword evidence="4" id="KW-1185">Reference proteome</keyword>
<feature type="chain" id="PRO_5040763278" evidence="2">
    <location>
        <begin position="23"/>
        <end position="185"/>
    </location>
</feature>
<dbReference type="GO" id="GO:0072330">
    <property type="term" value="P:monocarboxylic acid biosynthetic process"/>
    <property type="evidence" value="ECO:0007669"/>
    <property type="project" value="UniProtKB-ARBA"/>
</dbReference>
<keyword evidence="2" id="KW-0732">Signal</keyword>
<dbReference type="Proteomes" id="UP001154252">
    <property type="component" value="Unassembled WGS sequence"/>
</dbReference>
<dbReference type="GO" id="GO:0016042">
    <property type="term" value="P:lipid catabolic process"/>
    <property type="evidence" value="ECO:0007669"/>
    <property type="project" value="InterPro"/>
</dbReference>
<feature type="signal peptide" evidence="2">
    <location>
        <begin position="1"/>
        <end position="22"/>
    </location>
</feature>
<sequence>MRFLSLLLPFLVIGIQHAFGSAHGDILAKPQLPSKDPFYEPDGESWKDEKLGTILKVRNVTITSLLPYAPSKAKAYQLLYRTQNMHGQADASVTTVIVPVRPNFKRVLSVQNAYDSADVNCGPSYGLQFQAEGWGASWNKLNLAFMARYLQKGPVMRSLITKAQTRRLPWARRALSRRWIRSAQF</sequence>
<dbReference type="OrthoDB" id="2373480at2759"/>
<accession>A0A9W4P572</accession>
<dbReference type="GO" id="GO:0004806">
    <property type="term" value="F:triacylglycerol lipase activity"/>
    <property type="evidence" value="ECO:0007669"/>
    <property type="project" value="InterPro"/>
</dbReference>
<evidence type="ECO:0000256" key="1">
    <source>
        <dbReference type="ARBA" id="ARBA00022801"/>
    </source>
</evidence>
<comment type="caution">
    <text evidence="3">The sequence shown here is derived from an EMBL/GenBank/DDBJ whole genome shotgun (WGS) entry which is preliminary data.</text>
</comment>
<dbReference type="AlphaFoldDB" id="A0A9W4P572"/>
<reference evidence="3" key="1">
    <citation type="submission" date="2021-07" db="EMBL/GenBank/DDBJ databases">
        <authorList>
            <person name="Branca A.L. A."/>
        </authorList>
    </citation>
    <scope>NUCLEOTIDE SEQUENCE</scope>
</reference>
<dbReference type="PANTHER" id="PTHR34853">
    <property type="match status" value="1"/>
</dbReference>
<dbReference type="PANTHER" id="PTHR34853:SF5">
    <property type="entry name" value="LIP-DOMAIN-CONTAINING PROTEIN-RELATED"/>
    <property type="match status" value="1"/>
</dbReference>
<evidence type="ECO:0000313" key="4">
    <source>
        <dbReference type="Proteomes" id="UP001154252"/>
    </source>
</evidence>
<keyword evidence="1" id="KW-0378">Hydrolase</keyword>
<dbReference type="EMBL" id="CAJVRC010000863">
    <property type="protein sequence ID" value="CAG8898825.1"/>
    <property type="molecule type" value="Genomic_DNA"/>
</dbReference>
<evidence type="ECO:0000256" key="2">
    <source>
        <dbReference type="SAM" id="SignalP"/>
    </source>
</evidence>
<protein>
    <submittedName>
        <fullName evidence="3">Uncharacterized protein</fullName>
    </submittedName>
</protein>
<organism evidence="3 4">
    <name type="scientific">Penicillium egyptiacum</name>
    <dbReference type="NCBI Taxonomy" id="1303716"/>
    <lineage>
        <taxon>Eukaryota</taxon>
        <taxon>Fungi</taxon>
        <taxon>Dikarya</taxon>
        <taxon>Ascomycota</taxon>
        <taxon>Pezizomycotina</taxon>
        <taxon>Eurotiomycetes</taxon>
        <taxon>Eurotiomycetidae</taxon>
        <taxon>Eurotiales</taxon>
        <taxon>Aspergillaceae</taxon>
        <taxon>Penicillium</taxon>
    </lineage>
</organism>
<dbReference type="InterPro" id="IPR005152">
    <property type="entry name" value="Lipase_secreted"/>
</dbReference>
<dbReference type="GO" id="GO:0017000">
    <property type="term" value="P:antibiotic biosynthetic process"/>
    <property type="evidence" value="ECO:0007669"/>
    <property type="project" value="UniProtKB-ARBA"/>
</dbReference>
<dbReference type="InterPro" id="IPR029058">
    <property type="entry name" value="AB_hydrolase_fold"/>
</dbReference>
<name>A0A9W4P572_9EURO</name>
<proteinExistence type="predicted"/>
<gene>
    <name evidence="3" type="ORF">PEGY_LOCUS5430</name>
</gene>